<evidence type="ECO:0000313" key="3">
    <source>
        <dbReference type="EMBL" id="MBC8335133.1"/>
    </source>
</evidence>
<dbReference type="AlphaFoldDB" id="A0A8J6NL10"/>
<gene>
    <name evidence="3" type="ORF">H8E29_07715</name>
</gene>
<reference evidence="3 4" key="1">
    <citation type="submission" date="2020-08" db="EMBL/GenBank/DDBJ databases">
        <title>Bridging the membrane lipid divide: bacteria of the FCB group superphylum have the potential to synthesize archaeal ether lipids.</title>
        <authorList>
            <person name="Villanueva L."/>
            <person name="Von Meijenfeldt F.A.B."/>
            <person name="Westbye A.B."/>
            <person name="Yadav S."/>
            <person name="Hopmans E.C."/>
            <person name="Dutilh B.E."/>
            <person name="Sinninghe Damste J.S."/>
        </authorList>
    </citation>
    <scope>NUCLEOTIDE SEQUENCE [LARGE SCALE GENOMIC DNA]</scope>
    <source>
        <strain evidence="3">NIOZ-UU36</strain>
    </source>
</reference>
<dbReference type="EMBL" id="JACNJN010000092">
    <property type="protein sequence ID" value="MBC8335133.1"/>
    <property type="molecule type" value="Genomic_DNA"/>
</dbReference>
<organism evidence="3 4">
    <name type="scientific">Candidatus Desulfolinea nitratireducens</name>
    <dbReference type="NCBI Taxonomy" id="2841698"/>
    <lineage>
        <taxon>Bacteria</taxon>
        <taxon>Bacillati</taxon>
        <taxon>Chloroflexota</taxon>
        <taxon>Anaerolineae</taxon>
        <taxon>Anaerolineales</taxon>
        <taxon>Anaerolineales incertae sedis</taxon>
        <taxon>Candidatus Desulfolinea</taxon>
    </lineage>
</organism>
<comment type="caution">
    <text evidence="3">The sequence shown here is derived from an EMBL/GenBank/DDBJ whole genome shotgun (WGS) entry which is preliminary data.</text>
</comment>
<feature type="transmembrane region" description="Helical" evidence="2">
    <location>
        <begin position="20"/>
        <end position="42"/>
    </location>
</feature>
<accession>A0A8J6NL10</accession>
<name>A0A8J6NL10_9CHLR</name>
<keyword evidence="2" id="KW-0472">Membrane</keyword>
<protein>
    <submittedName>
        <fullName evidence="3">Uncharacterized protein</fullName>
    </submittedName>
</protein>
<evidence type="ECO:0000256" key="2">
    <source>
        <dbReference type="SAM" id="Phobius"/>
    </source>
</evidence>
<feature type="region of interest" description="Disordered" evidence="1">
    <location>
        <begin position="211"/>
        <end position="231"/>
    </location>
</feature>
<sequence length="488" mass="53454">MGQDHSSREAKSVFLRFPKWVIGIIVVLALICGILCLGIFALPALGFSLPEEILARLESYGVLDGSESEPEGLDSVITDMLNLRGEGNADPKLDAGACIPAHLYGPPELNSNNISGNENIVWIEFLEPTLDELPWKMNMQHPDIFEEGEYQLQIFSKTALEFSEAKCQVQNGVLNCSFNGFTPRLSNTQVDVIVTKDNCVVASFWGTVSEGDDKQAENNGSQPGGTDAPSVEVGESCIPVDLQNAQLASNDSSILNLGEIDYGGNLDLKDSFTENGLEIKNTFSPTPLWNESGQFEEGYQIHIFENLANTDTAKEHQNNVDCSLGNGSLTCELAALCPYGEGVCSNIIVVSQDDCIRGAYQYLIRDLDENPNSTADARCTLYKGMEMELAWPEWKKDSPMPVTIKMPGGVPGLEIAFPDDVEPWEYSLKIGTSLSNDCTYQGYKEKLHCAIVVSEGYSESVQTLSLFVNGCSTPILYKDKAYLPEMQK</sequence>
<keyword evidence="2" id="KW-0812">Transmembrane</keyword>
<keyword evidence="2" id="KW-1133">Transmembrane helix</keyword>
<evidence type="ECO:0000313" key="4">
    <source>
        <dbReference type="Proteomes" id="UP000614469"/>
    </source>
</evidence>
<evidence type="ECO:0000256" key="1">
    <source>
        <dbReference type="SAM" id="MobiDB-lite"/>
    </source>
</evidence>
<dbReference type="Proteomes" id="UP000614469">
    <property type="component" value="Unassembled WGS sequence"/>
</dbReference>
<proteinExistence type="predicted"/>